<feature type="transmembrane region" description="Helical" evidence="2">
    <location>
        <begin position="209"/>
        <end position="228"/>
    </location>
</feature>
<reference evidence="4 5" key="1">
    <citation type="journal article" date="2015" name="Sci. Rep.">
        <title>Genome of the facultative scuticociliatosis pathogen Pseudocohnilembus persalinus provides insight into its virulence through horizontal gene transfer.</title>
        <authorList>
            <person name="Xiong J."/>
            <person name="Wang G."/>
            <person name="Cheng J."/>
            <person name="Tian M."/>
            <person name="Pan X."/>
            <person name="Warren A."/>
            <person name="Jiang C."/>
            <person name="Yuan D."/>
            <person name="Miao W."/>
        </authorList>
    </citation>
    <scope>NUCLEOTIDE SEQUENCE [LARGE SCALE GENOMIC DNA]</scope>
    <source>
        <strain evidence="4">36N120E</strain>
    </source>
</reference>
<keyword evidence="2" id="KW-1133">Transmembrane helix</keyword>
<keyword evidence="2" id="KW-0812">Transmembrane</keyword>
<accession>A0A0V0QDJ5</accession>
<dbReference type="PANTHER" id="PTHR31600">
    <property type="entry name" value="TINY MACROCYSTS PROTEIN B-RELATED"/>
    <property type="match status" value="1"/>
</dbReference>
<feature type="compositionally biased region" description="Basic and acidic residues" evidence="1">
    <location>
        <begin position="723"/>
        <end position="743"/>
    </location>
</feature>
<feature type="compositionally biased region" description="Polar residues" evidence="1">
    <location>
        <begin position="1273"/>
        <end position="1311"/>
    </location>
</feature>
<feature type="transmembrane region" description="Helical" evidence="2">
    <location>
        <begin position="1125"/>
        <end position="1148"/>
    </location>
</feature>
<feature type="domain" description="TmcB/TmcC TPR repeats" evidence="3">
    <location>
        <begin position="383"/>
        <end position="453"/>
    </location>
</feature>
<dbReference type="Proteomes" id="UP000054937">
    <property type="component" value="Unassembled WGS sequence"/>
</dbReference>
<feature type="region of interest" description="Disordered" evidence="1">
    <location>
        <begin position="1255"/>
        <end position="1319"/>
    </location>
</feature>
<protein>
    <recommendedName>
        <fullName evidence="3">TmcB/TmcC TPR repeats domain-containing protein</fullName>
    </recommendedName>
</protein>
<dbReference type="OMA" id="RMDESTH"/>
<dbReference type="InterPro" id="IPR052994">
    <property type="entry name" value="Tiny_macrocysts_regulators"/>
</dbReference>
<gene>
    <name evidence="4" type="ORF">PPERSA_10715</name>
</gene>
<dbReference type="Pfam" id="PF25474">
    <property type="entry name" value="TPR_TmcB"/>
    <property type="match status" value="1"/>
</dbReference>
<dbReference type="EMBL" id="LDAU01000194">
    <property type="protein sequence ID" value="KRX00216.1"/>
    <property type="molecule type" value="Genomic_DNA"/>
</dbReference>
<feature type="region of interest" description="Disordered" evidence="1">
    <location>
        <begin position="1197"/>
        <end position="1238"/>
    </location>
</feature>
<name>A0A0V0QDJ5_PSEPJ</name>
<dbReference type="PANTHER" id="PTHR31600:SF2">
    <property type="entry name" value="GAMETE ENRICHED GENE 10 PROTEIN-RELATED"/>
    <property type="match status" value="1"/>
</dbReference>
<feature type="transmembrane region" description="Helical" evidence="2">
    <location>
        <begin position="35"/>
        <end position="53"/>
    </location>
</feature>
<feature type="transmembrane region" description="Helical" evidence="2">
    <location>
        <begin position="86"/>
        <end position="111"/>
    </location>
</feature>
<dbReference type="OrthoDB" id="542352at2759"/>
<keyword evidence="2" id="KW-0472">Membrane</keyword>
<evidence type="ECO:0000313" key="4">
    <source>
        <dbReference type="EMBL" id="KRX00216.1"/>
    </source>
</evidence>
<feature type="compositionally biased region" description="Low complexity" evidence="1">
    <location>
        <begin position="746"/>
        <end position="756"/>
    </location>
</feature>
<dbReference type="InParanoid" id="A0A0V0QDJ5"/>
<comment type="caution">
    <text evidence="4">The sequence shown here is derived from an EMBL/GenBank/DDBJ whole genome shotgun (WGS) entry which is preliminary data.</text>
</comment>
<organism evidence="4 5">
    <name type="scientific">Pseudocohnilembus persalinus</name>
    <name type="common">Ciliate</name>
    <dbReference type="NCBI Taxonomy" id="266149"/>
    <lineage>
        <taxon>Eukaryota</taxon>
        <taxon>Sar</taxon>
        <taxon>Alveolata</taxon>
        <taxon>Ciliophora</taxon>
        <taxon>Intramacronucleata</taxon>
        <taxon>Oligohymenophorea</taxon>
        <taxon>Scuticociliatia</taxon>
        <taxon>Philasterida</taxon>
        <taxon>Pseudocohnilembidae</taxon>
        <taxon>Pseudocohnilembus</taxon>
    </lineage>
</organism>
<keyword evidence="5" id="KW-1185">Reference proteome</keyword>
<sequence>MAGFPFHDKVQGVWKATDFLGIIFDFFSVFDLQKYMPQIIIGIFVTVAFQPITETLMSILQCSDNGTGGQTLDSFPEVVCYQGWHLFHAAFTSVVNFLYVILCSIVALTYFSPLMTSSDRTARQSSKGEVVFIINKTFCQVLFSFVNSEWILTLVVFFLSLWMWKVYNIDNPYYDKEAGLFYNIITTYYLWTNLNLLISLLLYDTSFNGGLIAWLVGLPFLIFIMVSSRKSNIENLIKSQVKFKSGEEVQNHIRYVLELIDSKDKNKNSYMLLIGYVEKHKEICELDDCYLKLKVNVKKKMSIQEEMNETCKQLIKELERMYLKSLKKFPRDTNLRLSYAFFLLERMKKQDSSQEQFQISSTTKPGFDQQFTIYRFLAHIEEEKSKRNQGEDGNKSDNIKVIKFRSSLLMLEDSIKLSSALHKSFWNELKEDNPDLQKLNSTGSQIAKQDQNAYKIMFGYTREEIQGKHVNDIIPNFYSVIEFQNNGKMFKYHDFLMQRFNNLWDKDFLTKYVVAPEAEDQCRPKYNELTHEIVENQGFGKLKSGYIFPIQYLVTLKPGDIGFFTKFSSDPNNILKGHIYVLVDLDMNITDVSTSCITYFGDIEKILNEEDGIKDKINPDDYDQREPEKSKGFFSKKGKSVIHTYKISDKKIDMVEFQCFITPIYLPLQFLEEIENPEKWNTDNLEQYYYTIRGYQIKMVKDESNSQSLQEAKAKLEKQLFAEKQQKSEQQKQGSKNEIDKNNTDSQSLQTLSQSQEQKNVQNGGQLIQNNGDYNNFLDNKKFLQNTNSLSDINFDDLDLNKKPGKFRQMIFALYENQNIEDEYDIKELLGQQNQNMNEEITFVDYGKGIRVKRLYKGRIEVLENFEKNEEELKKEEEEFSLEDSIFKNQFGDMLEDPKDRKMFEREDSHTLLMRILTMSHKHLTISFFKLISYSWFLLLTVLSIYQFDFVSDNLDRISINSQVMLLSNNRSILYNKLISRSLDRVIYDSNSDKMKNVVKELEQTSQSIIQANSDLMEDEYYYIIRDFSQELSIKVYDNDSSDYQNQVLAYQEALDQINTLALQMGIYENINDISQLYEQIELSDPYFNTVVFNFFNSISDCLETLNTYLFETIYDELQQFEIQILLSVILQFCTSVFVIWAFIFISLKIKDFKENILFLFLDIPPKYINASYKKADKFLGNFVRLQEVIDKNDQQLYLDEASDDEEERKQEEDEAKSMQNKKNQTHKTLKSEVDDISFQKNNMSNMQKDEINQIGGENINNNNNQSINNLNKSEPSQQFNNSYEEGNTNFINNSQQQDDSNLISQGSQQDGAEDDFFNQSKNRRNIIKKFKKNRFKGQQKIIIQYVIFGLSSIIFAIINMVAIFTIKSDIKFLWPQYYYNGRIVDILGNYLNSQKIFLIDYQYQIYDETSYDYVYNNINKVLNTGTELKDGIMNTIQLYFEIFQENLNGFLQDQSKMNNLLKNAEFQNLDYSLYNYVYPALNDFLETEQQDIMSRVSSIKNYLTIFLIIFFLLFFAFFLFKWFPYINSLNQEINRTIQMLGMIPYKVIIEAPNIRKFIIDLVKKMDKSDFTELKQRRDD</sequence>
<feature type="transmembrane region" description="Helical" evidence="2">
    <location>
        <begin position="1342"/>
        <end position="1367"/>
    </location>
</feature>
<evidence type="ECO:0000256" key="1">
    <source>
        <dbReference type="SAM" id="MobiDB-lite"/>
    </source>
</evidence>
<feature type="transmembrane region" description="Helical" evidence="2">
    <location>
        <begin position="1503"/>
        <end position="1521"/>
    </location>
</feature>
<evidence type="ECO:0000313" key="5">
    <source>
        <dbReference type="Proteomes" id="UP000054937"/>
    </source>
</evidence>
<proteinExistence type="predicted"/>
<feature type="compositionally biased region" description="Low complexity" evidence="1">
    <location>
        <begin position="1255"/>
        <end position="1272"/>
    </location>
</feature>
<feature type="transmembrane region" description="Helical" evidence="2">
    <location>
        <begin position="150"/>
        <end position="168"/>
    </location>
</feature>
<evidence type="ECO:0000256" key="2">
    <source>
        <dbReference type="SAM" id="Phobius"/>
    </source>
</evidence>
<feature type="transmembrane region" description="Helical" evidence="2">
    <location>
        <begin position="180"/>
        <end position="203"/>
    </location>
</feature>
<dbReference type="InterPro" id="IPR057352">
    <property type="entry name" value="TPR_TmcB/C"/>
</dbReference>
<feature type="region of interest" description="Disordered" evidence="1">
    <location>
        <begin position="723"/>
        <end position="760"/>
    </location>
</feature>
<evidence type="ECO:0000259" key="3">
    <source>
        <dbReference type="Pfam" id="PF25474"/>
    </source>
</evidence>